<sequence>MDEQFAKLIKAGKNTLDGLIQWMKDAKIIDGIKVTEQKAREVFSETTDPKNVNLDKFKEALTKLAADQKKSVEEFSKTLADEAPKFIDALTARASTLKDAISKK</sequence>
<dbReference type="Pfam" id="PF05517">
    <property type="entry name" value="p25-alpha"/>
    <property type="match status" value="1"/>
</dbReference>
<dbReference type="OrthoDB" id="7492502at2759"/>
<organism evidence="1 2">
    <name type="scientific">Parnassius apollo</name>
    <name type="common">Apollo butterfly</name>
    <name type="synonym">Papilio apollo</name>
    <dbReference type="NCBI Taxonomy" id="110799"/>
    <lineage>
        <taxon>Eukaryota</taxon>
        <taxon>Metazoa</taxon>
        <taxon>Ecdysozoa</taxon>
        <taxon>Arthropoda</taxon>
        <taxon>Hexapoda</taxon>
        <taxon>Insecta</taxon>
        <taxon>Pterygota</taxon>
        <taxon>Neoptera</taxon>
        <taxon>Endopterygota</taxon>
        <taxon>Lepidoptera</taxon>
        <taxon>Glossata</taxon>
        <taxon>Ditrysia</taxon>
        <taxon>Papilionoidea</taxon>
        <taxon>Papilionidae</taxon>
        <taxon>Parnassiinae</taxon>
        <taxon>Parnassini</taxon>
        <taxon>Parnassius</taxon>
        <taxon>Parnassius</taxon>
    </lineage>
</organism>
<gene>
    <name evidence="1" type="ORF">PAPOLLO_LOCUS3785</name>
</gene>
<evidence type="ECO:0000313" key="1">
    <source>
        <dbReference type="EMBL" id="CAG4948477.1"/>
    </source>
</evidence>
<evidence type="ECO:0000313" key="2">
    <source>
        <dbReference type="Proteomes" id="UP000691718"/>
    </source>
</evidence>
<name>A0A8S3WAS1_PARAO</name>
<accession>A0A8S3WAS1</accession>
<dbReference type="GO" id="GO:0015631">
    <property type="term" value="F:tubulin binding"/>
    <property type="evidence" value="ECO:0007669"/>
    <property type="project" value="InterPro"/>
</dbReference>
<dbReference type="AlphaFoldDB" id="A0A8S3WAS1"/>
<dbReference type="GO" id="GO:0046785">
    <property type="term" value="P:microtubule polymerization"/>
    <property type="evidence" value="ECO:0007669"/>
    <property type="project" value="InterPro"/>
</dbReference>
<proteinExistence type="predicted"/>
<dbReference type="Proteomes" id="UP000691718">
    <property type="component" value="Unassembled WGS sequence"/>
</dbReference>
<dbReference type="InterPro" id="IPR008907">
    <property type="entry name" value="TPP/p25"/>
</dbReference>
<keyword evidence="2" id="KW-1185">Reference proteome</keyword>
<protein>
    <submittedName>
        <fullName evidence="1">(apollo) hypothetical protein</fullName>
    </submittedName>
</protein>
<comment type="caution">
    <text evidence="1">The sequence shown here is derived from an EMBL/GenBank/DDBJ whole genome shotgun (WGS) entry which is preliminary data.</text>
</comment>
<dbReference type="EMBL" id="CAJQZP010000220">
    <property type="protein sequence ID" value="CAG4948477.1"/>
    <property type="molecule type" value="Genomic_DNA"/>
</dbReference>
<reference evidence="1" key="1">
    <citation type="submission" date="2021-04" db="EMBL/GenBank/DDBJ databases">
        <authorList>
            <person name="Tunstrom K."/>
        </authorList>
    </citation>
    <scope>NUCLEOTIDE SEQUENCE</scope>
</reference>